<dbReference type="PIRSF" id="PIRSF006809">
    <property type="entry name" value="GTP-binding_hflX_prd"/>
    <property type="match status" value="1"/>
</dbReference>
<dbReference type="Pfam" id="PF16360">
    <property type="entry name" value="GTP-bdg_M"/>
    <property type="match status" value="1"/>
</dbReference>
<dbReference type="AlphaFoldDB" id="A0A381NWN1"/>
<keyword evidence="5" id="KW-0460">Magnesium</keyword>
<dbReference type="GO" id="GO:0043022">
    <property type="term" value="F:ribosome binding"/>
    <property type="evidence" value="ECO:0007669"/>
    <property type="project" value="TreeGrafter"/>
</dbReference>
<dbReference type="Gene3D" id="6.10.250.2860">
    <property type="match status" value="1"/>
</dbReference>
<dbReference type="PRINTS" id="PR00326">
    <property type="entry name" value="GTP1OBG"/>
</dbReference>
<dbReference type="SUPFAM" id="SSF52540">
    <property type="entry name" value="P-loop containing nucleoside triphosphate hydrolases"/>
    <property type="match status" value="1"/>
</dbReference>
<gene>
    <name evidence="8" type="ORF">METZ01_LOCUS11889</name>
</gene>
<reference evidence="8" key="1">
    <citation type="submission" date="2018-05" db="EMBL/GenBank/DDBJ databases">
        <authorList>
            <person name="Lanie J.A."/>
            <person name="Ng W.-L."/>
            <person name="Kazmierczak K.M."/>
            <person name="Andrzejewski T.M."/>
            <person name="Davidsen T.M."/>
            <person name="Wayne K.J."/>
            <person name="Tettelin H."/>
            <person name="Glass J.I."/>
            <person name="Rusch D."/>
            <person name="Podicherti R."/>
            <person name="Tsui H.-C.T."/>
            <person name="Winkler M.E."/>
        </authorList>
    </citation>
    <scope>NUCLEOTIDE SEQUENCE</scope>
</reference>
<evidence type="ECO:0000313" key="8">
    <source>
        <dbReference type="EMBL" id="SUZ59035.1"/>
    </source>
</evidence>
<evidence type="ECO:0000256" key="6">
    <source>
        <dbReference type="ARBA" id="ARBA00023134"/>
    </source>
</evidence>
<dbReference type="InterPro" id="IPR032305">
    <property type="entry name" value="GTP-bd_M"/>
</dbReference>
<dbReference type="InterPro" id="IPR025121">
    <property type="entry name" value="GTPase_HflX_N"/>
</dbReference>
<dbReference type="FunFam" id="3.40.50.11060:FF:000001">
    <property type="entry name" value="GTPase HflX"/>
    <property type="match status" value="1"/>
</dbReference>
<dbReference type="InterPro" id="IPR016496">
    <property type="entry name" value="GTPase_HflX"/>
</dbReference>
<keyword evidence="3" id="KW-0479">Metal-binding</keyword>
<keyword evidence="6" id="KW-0342">GTP-binding</keyword>
<dbReference type="InterPro" id="IPR030394">
    <property type="entry name" value="G_HFLX_dom"/>
</dbReference>
<dbReference type="PANTHER" id="PTHR10229:SF0">
    <property type="entry name" value="GTP-BINDING PROTEIN 6-RELATED"/>
    <property type="match status" value="1"/>
</dbReference>
<dbReference type="GO" id="GO:0046872">
    <property type="term" value="F:metal ion binding"/>
    <property type="evidence" value="ECO:0007669"/>
    <property type="project" value="UniProtKB-KW"/>
</dbReference>
<dbReference type="GO" id="GO:0005737">
    <property type="term" value="C:cytoplasm"/>
    <property type="evidence" value="ECO:0007669"/>
    <property type="project" value="UniProtKB-SubCell"/>
</dbReference>
<dbReference type="PROSITE" id="PS51705">
    <property type="entry name" value="G_HFLX"/>
    <property type="match status" value="1"/>
</dbReference>
<dbReference type="GO" id="GO:0005525">
    <property type="term" value="F:GTP binding"/>
    <property type="evidence" value="ECO:0007669"/>
    <property type="project" value="UniProtKB-KW"/>
</dbReference>
<dbReference type="InterPro" id="IPR042108">
    <property type="entry name" value="GTPase_HflX_N_sf"/>
</dbReference>
<organism evidence="8">
    <name type="scientific">marine metagenome</name>
    <dbReference type="NCBI Taxonomy" id="408172"/>
    <lineage>
        <taxon>unclassified sequences</taxon>
        <taxon>metagenomes</taxon>
        <taxon>ecological metagenomes</taxon>
    </lineage>
</organism>
<name>A0A381NWN1_9ZZZZ</name>
<comment type="subcellular location">
    <subcellularLocation>
        <location evidence="1">Cytoplasm</location>
    </subcellularLocation>
</comment>
<proteinExistence type="inferred from homology"/>
<evidence type="ECO:0000256" key="4">
    <source>
        <dbReference type="ARBA" id="ARBA00022741"/>
    </source>
</evidence>
<dbReference type="NCBIfam" id="TIGR03156">
    <property type="entry name" value="GTP_HflX"/>
    <property type="match status" value="1"/>
</dbReference>
<dbReference type="HAMAP" id="MF_00900">
    <property type="entry name" value="GTPase_HflX"/>
    <property type="match status" value="1"/>
</dbReference>
<evidence type="ECO:0000256" key="1">
    <source>
        <dbReference type="ARBA" id="ARBA00004496"/>
    </source>
</evidence>
<dbReference type="InterPro" id="IPR027417">
    <property type="entry name" value="P-loop_NTPase"/>
</dbReference>
<evidence type="ECO:0000259" key="7">
    <source>
        <dbReference type="PROSITE" id="PS51705"/>
    </source>
</evidence>
<evidence type="ECO:0000256" key="2">
    <source>
        <dbReference type="ARBA" id="ARBA00022490"/>
    </source>
</evidence>
<protein>
    <recommendedName>
        <fullName evidence="7">Hflx-type G domain-containing protein</fullName>
    </recommendedName>
</protein>
<keyword evidence="2" id="KW-0963">Cytoplasm</keyword>
<sequence length="441" mass="50267">MELFDRQKDIVGQDERTLLVYVEQSSNRYISNGIAEFIQLAASSGLHIVQTIEIKINNPSVQFYIGKGKTEELKTIVTEKDIDLVIFSAELSASQERNLEKSFKCQVMDRTGLILDIFALRARSYEGKLQVELAQLQHLSTRLVRGWTHLERQKGGIGLRGPGETQLETDKRLIGKRIKYINKRLEKVHKQRDLGRKSRLKNDLPMIALAGYTNAGKSTLFNRLTESHVYTDNKLFATLDSTIRKVVLPASGEAVIADTVGFIQDLPHDLIDAFKSTLEETSQANVLLHVVDACDENSHEKINQVEDIIEQIDAQDITTIIVMNKIDEINDFEPRVDKDHEGRIFRVWLSADTGVGIDLLYQALSQSLSGMMTHASIRLDVQSAYIRSEIHNIGYIHNEKMNEFGQWLLEINVTRHYLKKLLDKQGVSLLWEQKNQQIQMI</sequence>
<dbReference type="CDD" id="cd01878">
    <property type="entry name" value="HflX"/>
    <property type="match status" value="1"/>
</dbReference>
<dbReference type="Pfam" id="PF13167">
    <property type="entry name" value="GTP-bdg_N"/>
    <property type="match status" value="1"/>
</dbReference>
<dbReference type="NCBIfam" id="NF008280">
    <property type="entry name" value="PRK11058.1"/>
    <property type="match status" value="1"/>
</dbReference>
<dbReference type="PANTHER" id="PTHR10229">
    <property type="entry name" value="GTP-BINDING PROTEIN HFLX"/>
    <property type="match status" value="1"/>
</dbReference>
<evidence type="ECO:0000256" key="3">
    <source>
        <dbReference type="ARBA" id="ARBA00022723"/>
    </source>
</evidence>
<evidence type="ECO:0000256" key="5">
    <source>
        <dbReference type="ARBA" id="ARBA00022842"/>
    </source>
</evidence>
<dbReference type="Pfam" id="PF01926">
    <property type="entry name" value="MMR_HSR1"/>
    <property type="match status" value="1"/>
</dbReference>
<dbReference type="Gene3D" id="3.40.50.300">
    <property type="entry name" value="P-loop containing nucleotide triphosphate hydrolases"/>
    <property type="match status" value="1"/>
</dbReference>
<dbReference type="Gene3D" id="3.40.50.11060">
    <property type="entry name" value="GTPase HflX, N-terminal domain"/>
    <property type="match status" value="1"/>
</dbReference>
<accession>A0A381NWN1</accession>
<dbReference type="InterPro" id="IPR006073">
    <property type="entry name" value="GTP-bd"/>
</dbReference>
<feature type="domain" description="Hflx-type G" evidence="7">
    <location>
        <begin position="205"/>
        <end position="372"/>
    </location>
</feature>
<dbReference type="EMBL" id="UINC01000658">
    <property type="protein sequence ID" value="SUZ59035.1"/>
    <property type="molecule type" value="Genomic_DNA"/>
</dbReference>
<keyword evidence="4" id="KW-0547">Nucleotide-binding</keyword>
<dbReference type="FunFam" id="3.40.50.300:FF:000173">
    <property type="entry name" value="GTPase HflX"/>
    <property type="match status" value="1"/>
</dbReference>